<dbReference type="InterPro" id="IPR001810">
    <property type="entry name" value="F-box_dom"/>
</dbReference>
<name>A0A8S2XTK6_9BILA</name>
<dbReference type="OrthoDB" id="10058660at2759"/>
<dbReference type="AlphaFoldDB" id="A0A8S2XTK6"/>
<dbReference type="PROSITE" id="PS50181">
    <property type="entry name" value="FBOX"/>
    <property type="match status" value="1"/>
</dbReference>
<organism evidence="2 3">
    <name type="scientific">Didymodactylos carnosus</name>
    <dbReference type="NCBI Taxonomy" id="1234261"/>
    <lineage>
        <taxon>Eukaryota</taxon>
        <taxon>Metazoa</taxon>
        <taxon>Spiralia</taxon>
        <taxon>Gnathifera</taxon>
        <taxon>Rotifera</taxon>
        <taxon>Eurotatoria</taxon>
        <taxon>Bdelloidea</taxon>
        <taxon>Philodinida</taxon>
        <taxon>Philodinidae</taxon>
        <taxon>Didymodactylos</taxon>
    </lineage>
</organism>
<evidence type="ECO:0000313" key="2">
    <source>
        <dbReference type="EMBL" id="CAF4513233.1"/>
    </source>
</evidence>
<gene>
    <name evidence="2" type="ORF">SRO942_LOCUS45411</name>
</gene>
<proteinExistence type="predicted"/>
<protein>
    <recommendedName>
        <fullName evidence="1">F-box domain-containing protein</fullName>
    </recommendedName>
</protein>
<comment type="caution">
    <text evidence="2">The sequence shown here is derived from an EMBL/GenBank/DDBJ whole genome shotgun (WGS) entry which is preliminary data.</text>
</comment>
<dbReference type="InterPro" id="IPR036047">
    <property type="entry name" value="F-box-like_dom_sf"/>
</dbReference>
<dbReference type="InterPro" id="IPR032675">
    <property type="entry name" value="LRR_dom_sf"/>
</dbReference>
<dbReference type="SUPFAM" id="SSF81383">
    <property type="entry name" value="F-box domain"/>
    <property type="match status" value="1"/>
</dbReference>
<evidence type="ECO:0000313" key="3">
    <source>
        <dbReference type="Proteomes" id="UP000681722"/>
    </source>
</evidence>
<reference evidence="2" key="1">
    <citation type="submission" date="2021-02" db="EMBL/GenBank/DDBJ databases">
        <authorList>
            <person name="Nowell W R."/>
        </authorList>
    </citation>
    <scope>NUCLEOTIDE SEQUENCE</scope>
</reference>
<dbReference type="Proteomes" id="UP000681722">
    <property type="component" value="Unassembled WGS sequence"/>
</dbReference>
<feature type="domain" description="F-box" evidence="1">
    <location>
        <begin position="14"/>
        <end position="61"/>
    </location>
</feature>
<accession>A0A8S2XTK6</accession>
<sequence>MYYEIDMNNSNSTHLNILDLPNEILLIIFKKLSMVDVLYSLVNVNQRFDRLVLNPLYIRDLNMTNMTFKSKIDQTFSIDNQVLSRIYEEILPRIYHQVNKLTVEPHSMERILRPMNYPQLYTLTLINFQKEILLQYLKGMLFNFIRFN</sequence>
<dbReference type="EMBL" id="CAJOBC010108258">
    <property type="protein sequence ID" value="CAF4513233.1"/>
    <property type="molecule type" value="Genomic_DNA"/>
</dbReference>
<dbReference type="Gene3D" id="3.80.10.10">
    <property type="entry name" value="Ribonuclease Inhibitor"/>
    <property type="match status" value="1"/>
</dbReference>
<evidence type="ECO:0000259" key="1">
    <source>
        <dbReference type="PROSITE" id="PS50181"/>
    </source>
</evidence>